<name>A0A8J2HA27_COTCN</name>
<dbReference type="OrthoDB" id="6349744at2759"/>
<accession>A0A8J2HA27</accession>
<keyword evidence="1" id="KW-0175">Coiled coil</keyword>
<organism evidence="2 3">
    <name type="scientific">Cotesia congregata</name>
    <name type="common">Parasitoid wasp</name>
    <name type="synonym">Apanteles congregatus</name>
    <dbReference type="NCBI Taxonomy" id="51543"/>
    <lineage>
        <taxon>Eukaryota</taxon>
        <taxon>Metazoa</taxon>
        <taxon>Ecdysozoa</taxon>
        <taxon>Arthropoda</taxon>
        <taxon>Hexapoda</taxon>
        <taxon>Insecta</taxon>
        <taxon>Pterygota</taxon>
        <taxon>Neoptera</taxon>
        <taxon>Endopterygota</taxon>
        <taxon>Hymenoptera</taxon>
        <taxon>Apocrita</taxon>
        <taxon>Ichneumonoidea</taxon>
        <taxon>Braconidae</taxon>
        <taxon>Microgastrinae</taxon>
        <taxon>Cotesia</taxon>
    </lineage>
</organism>
<proteinExistence type="predicted"/>
<dbReference type="Proteomes" id="UP000786811">
    <property type="component" value="Unassembled WGS sequence"/>
</dbReference>
<feature type="coiled-coil region" evidence="1">
    <location>
        <begin position="64"/>
        <end position="98"/>
    </location>
</feature>
<evidence type="ECO:0000256" key="1">
    <source>
        <dbReference type="SAM" id="Coils"/>
    </source>
</evidence>
<reference evidence="2" key="1">
    <citation type="submission" date="2021-04" db="EMBL/GenBank/DDBJ databases">
        <authorList>
            <person name="Chebbi M.A.C M."/>
        </authorList>
    </citation>
    <scope>NUCLEOTIDE SEQUENCE</scope>
</reference>
<gene>
    <name evidence="2" type="ORF">HICCMSTLAB_LOCUS5409</name>
</gene>
<evidence type="ECO:0000313" key="3">
    <source>
        <dbReference type="Proteomes" id="UP000786811"/>
    </source>
</evidence>
<comment type="caution">
    <text evidence="2">The sequence shown here is derived from an EMBL/GenBank/DDBJ whole genome shotgun (WGS) entry which is preliminary data.</text>
</comment>
<dbReference type="EMBL" id="CAJNRD030001119">
    <property type="protein sequence ID" value="CAG5089867.1"/>
    <property type="molecule type" value="Genomic_DNA"/>
</dbReference>
<dbReference type="AlphaFoldDB" id="A0A8J2HA27"/>
<evidence type="ECO:0000313" key="2">
    <source>
        <dbReference type="EMBL" id="CAG5089867.1"/>
    </source>
</evidence>
<protein>
    <submittedName>
        <fullName evidence="2">Uncharacterized protein</fullName>
    </submittedName>
</protein>
<sequence>MEKILAHRAKFSAAVSGEQDTIEKFHTLTKESNEVNLKNSEIIANQNKIIQDLKKTVSYEKDKSAVEQQKVEELMDELETLRLENNKYEVKIKTLKRIKPNPKDEQLLKLERLRLKYYKNLTGVLSRIGKSIFSRFLWAKTKKKLKLNFGLKF</sequence>
<keyword evidence="3" id="KW-1185">Reference proteome</keyword>